<evidence type="ECO:0000313" key="4">
    <source>
        <dbReference type="Proteomes" id="UP001241758"/>
    </source>
</evidence>
<dbReference type="Gene3D" id="3.90.1750.20">
    <property type="entry name" value="Putative Large Serine Recombinase, Chain B, Domain 2"/>
    <property type="match status" value="1"/>
</dbReference>
<protein>
    <submittedName>
        <fullName evidence="3">Recombinase family protein</fullName>
    </submittedName>
</protein>
<keyword evidence="1" id="KW-0175">Coiled coil</keyword>
<dbReference type="Pfam" id="PF00239">
    <property type="entry name" value="Resolvase"/>
    <property type="match status" value="1"/>
</dbReference>
<comment type="caution">
    <text evidence="3">The sequence shown here is derived from an EMBL/GenBank/DDBJ whole genome shotgun (WGS) entry which is preliminary data.</text>
</comment>
<name>A0ABT6WR89_9ACTN</name>
<dbReference type="CDD" id="cd00338">
    <property type="entry name" value="Ser_Recombinase"/>
    <property type="match status" value="1"/>
</dbReference>
<dbReference type="Gene3D" id="3.40.50.1390">
    <property type="entry name" value="Resolvase, N-terminal catalytic domain"/>
    <property type="match status" value="1"/>
</dbReference>
<organism evidence="3 4">
    <name type="scientific">Actinoplanes sandaracinus</name>
    <dbReference type="NCBI Taxonomy" id="3045177"/>
    <lineage>
        <taxon>Bacteria</taxon>
        <taxon>Bacillati</taxon>
        <taxon>Actinomycetota</taxon>
        <taxon>Actinomycetes</taxon>
        <taxon>Micromonosporales</taxon>
        <taxon>Micromonosporaceae</taxon>
        <taxon>Actinoplanes</taxon>
    </lineage>
</organism>
<dbReference type="InterPro" id="IPR036162">
    <property type="entry name" value="Resolvase-like_N_sf"/>
</dbReference>
<dbReference type="SMART" id="SM00857">
    <property type="entry name" value="Resolvase"/>
    <property type="match status" value="1"/>
</dbReference>
<keyword evidence="4" id="KW-1185">Reference proteome</keyword>
<dbReference type="EMBL" id="JASCTH010000018">
    <property type="protein sequence ID" value="MDI6102248.1"/>
    <property type="molecule type" value="Genomic_DNA"/>
</dbReference>
<dbReference type="InterPro" id="IPR038109">
    <property type="entry name" value="DNA_bind_recomb_sf"/>
</dbReference>
<dbReference type="PANTHER" id="PTHR30461:SF23">
    <property type="entry name" value="DNA RECOMBINASE-RELATED"/>
    <property type="match status" value="1"/>
</dbReference>
<gene>
    <name evidence="3" type="ORF">QLQ12_26880</name>
</gene>
<sequence>MNSSQRPREGRWTALYLRLSKRSKVSVSIATQDADGRAYVDRQPWTEPVVVYADESSASDRSKVRKGYEALLADVKAGNVVRIVCRDDDRLVRQPIELEGLIDVLQPADCPVFFTAGSDVDLTSSGGRANARIRGAIARQEVERKSERQKSTNRFRVANGQPLRGVRTFGYRYTTNAQSEGTFEQVPEEADAIKWAVNHVMAGGTLASVAREWNERGFVTPKKKTPYRFPTVKWTLTNPHVAGMLAYKPSSILTVSDEDYQARYKNDLTPGNWEPIIPFADWQDVVNVLTRTRHKAGNHVRYLCAGIIKCGICGDTLKTGVANAGKNRPSPNRRTYKCLKRHVSLKADPIDEYITDLLLSLLTKEDLADFLDSGKKIDRGALDKERADLETELVQLTNSYNRKRIRLFQLESGTERIESRIAEIDQEVAEAAEGAELAARYSSASREQFDALSIEQRRLYLRDLLPEVRVFPAGSNPAPPVEFYVHAYDRKGRLRPLPIDQEVYWEISVRQFAHAERYGNPVSIDGKPVEWEREPPEEYFEWRKARARQEEEAAKALAELNA</sequence>
<reference evidence="3 4" key="1">
    <citation type="submission" date="2023-05" db="EMBL/GenBank/DDBJ databases">
        <title>Actinoplanes sp. NEAU-A12 genome sequencing.</title>
        <authorList>
            <person name="Wang Z.-S."/>
        </authorList>
    </citation>
    <scope>NUCLEOTIDE SEQUENCE [LARGE SCALE GENOMIC DNA]</scope>
    <source>
        <strain evidence="3 4">NEAU-A12</strain>
    </source>
</reference>
<proteinExistence type="predicted"/>
<feature type="coiled-coil region" evidence="1">
    <location>
        <begin position="379"/>
        <end position="406"/>
    </location>
</feature>
<dbReference type="InterPro" id="IPR006119">
    <property type="entry name" value="Resolv_N"/>
</dbReference>
<accession>A0ABT6WR89</accession>
<feature type="domain" description="Recombinase" evidence="2">
    <location>
        <begin position="168"/>
        <end position="295"/>
    </location>
</feature>
<evidence type="ECO:0000259" key="2">
    <source>
        <dbReference type="PROSITE" id="PS51737"/>
    </source>
</evidence>
<evidence type="ECO:0000313" key="3">
    <source>
        <dbReference type="EMBL" id="MDI6102248.1"/>
    </source>
</evidence>
<dbReference type="InterPro" id="IPR011109">
    <property type="entry name" value="DNA_bind_recombinase_dom"/>
</dbReference>
<dbReference type="SUPFAM" id="SSF53041">
    <property type="entry name" value="Resolvase-like"/>
    <property type="match status" value="1"/>
</dbReference>
<dbReference type="PROSITE" id="PS51737">
    <property type="entry name" value="RECOMBINASE_DNA_BIND"/>
    <property type="match status" value="1"/>
</dbReference>
<dbReference type="InterPro" id="IPR050639">
    <property type="entry name" value="SSR_resolvase"/>
</dbReference>
<dbReference type="PANTHER" id="PTHR30461">
    <property type="entry name" value="DNA-INVERTASE FROM LAMBDOID PROPHAGE"/>
    <property type="match status" value="1"/>
</dbReference>
<dbReference type="RefSeq" id="WP_282763268.1">
    <property type="nucleotide sequence ID" value="NZ_JASCTH010000018.1"/>
</dbReference>
<dbReference type="Pfam" id="PF07508">
    <property type="entry name" value="Recombinase"/>
    <property type="match status" value="1"/>
</dbReference>
<evidence type="ECO:0000256" key="1">
    <source>
        <dbReference type="SAM" id="Coils"/>
    </source>
</evidence>
<dbReference type="Proteomes" id="UP001241758">
    <property type="component" value="Unassembled WGS sequence"/>
</dbReference>